<dbReference type="SMART" id="SM00088">
    <property type="entry name" value="PINT"/>
    <property type="match status" value="1"/>
</dbReference>
<dbReference type="GO" id="GO:0008180">
    <property type="term" value="C:COP9 signalosome"/>
    <property type="evidence" value="ECO:0007669"/>
    <property type="project" value="UniProtKB-KW"/>
</dbReference>
<feature type="domain" description="PCI" evidence="5">
    <location>
        <begin position="238"/>
        <end position="400"/>
    </location>
</feature>
<dbReference type="PANTHER" id="PTHR10855:SF2">
    <property type="entry name" value="COP9 SIGNALOSOME COMPLEX SUBUNIT 4"/>
    <property type="match status" value="1"/>
</dbReference>
<name>A0A1D3CRE7_9EIME</name>
<dbReference type="InterPro" id="IPR040134">
    <property type="entry name" value="PSMD12/CSN4"/>
</dbReference>
<proteinExistence type="inferred from homology"/>
<evidence type="ECO:0000259" key="5">
    <source>
        <dbReference type="PROSITE" id="PS50250"/>
    </source>
</evidence>
<dbReference type="Proteomes" id="UP000095192">
    <property type="component" value="Unassembled WGS sequence"/>
</dbReference>
<dbReference type="VEuPathDB" id="ToxoDB:cyc_04341"/>
<evidence type="ECO:0000256" key="1">
    <source>
        <dbReference type="ARBA" id="ARBA00010417"/>
    </source>
</evidence>
<evidence type="ECO:0000256" key="3">
    <source>
        <dbReference type="ARBA" id="ARBA00022790"/>
    </source>
</evidence>
<feature type="region of interest" description="Disordered" evidence="4">
    <location>
        <begin position="235"/>
        <end position="258"/>
    </location>
</feature>
<gene>
    <name evidence="6" type="ORF">cyc_04341</name>
</gene>
<dbReference type="Gene3D" id="1.10.10.10">
    <property type="entry name" value="Winged helix-like DNA-binding domain superfamily/Winged helix DNA-binding domain"/>
    <property type="match status" value="1"/>
</dbReference>
<dbReference type="PANTHER" id="PTHR10855">
    <property type="entry name" value="26S PROTEASOME NON-ATPASE REGULATORY SUBUNIT 12/COP9 SIGNALOSOME COMPLEX SUBUNIT 4"/>
    <property type="match status" value="1"/>
</dbReference>
<dbReference type="InParanoid" id="A0A1D3CRE7"/>
<keyword evidence="7" id="KW-1185">Reference proteome</keyword>
<reference evidence="6 7" key="1">
    <citation type="journal article" date="2016" name="BMC Genomics">
        <title>Comparative genomics reveals Cyclospora cayetanensis possesses coccidia-like metabolism and invasion components but unique surface antigens.</title>
        <authorList>
            <person name="Liu S."/>
            <person name="Wang L."/>
            <person name="Zheng H."/>
            <person name="Xu Z."/>
            <person name="Roellig D.M."/>
            <person name="Li N."/>
            <person name="Frace M.A."/>
            <person name="Tang K."/>
            <person name="Arrowood M.J."/>
            <person name="Moss D.M."/>
            <person name="Zhang L."/>
            <person name="Feng Y."/>
            <person name="Xiao L."/>
        </authorList>
    </citation>
    <scope>NUCLEOTIDE SEQUENCE [LARGE SCALE GENOMIC DNA]</scope>
    <source>
        <strain evidence="6 7">CHN_HEN01</strain>
    </source>
</reference>
<organism evidence="6 7">
    <name type="scientific">Cyclospora cayetanensis</name>
    <dbReference type="NCBI Taxonomy" id="88456"/>
    <lineage>
        <taxon>Eukaryota</taxon>
        <taxon>Sar</taxon>
        <taxon>Alveolata</taxon>
        <taxon>Apicomplexa</taxon>
        <taxon>Conoidasida</taxon>
        <taxon>Coccidia</taxon>
        <taxon>Eucoccidiorida</taxon>
        <taxon>Eimeriorina</taxon>
        <taxon>Eimeriidae</taxon>
        <taxon>Cyclospora</taxon>
    </lineage>
</organism>
<dbReference type="InterPro" id="IPR000717">
    <property type="entry name" value="PCI_dom"/>
</dbReference>
<evidence type="ECO:0000313" key="7">
    <source>
        <dbReference type="Proteomes" id="UP000095192"/>
    </source>
</evidence>
<dbReference type="GO" id="GO:0005829">
    <property type="term" value="C:cytosol"/>
    <property type="evidence" value="ECO:0007669"/>
    <property type="project" value="TreeGrafter"/>
</dbReference>
<sequence length="409" mass="43747">MAQPTGEEALGSPAPPEPSEALWRQVLAAAQLDCQKARQEAYAALVSTAVTAAFADTTHAAFRTIIQMACSEKLQSFHNGSHLLLQEIAASALPLLFAAAAREQEPARAAEAAQHTARMFLAAAASSCSLLEKDRNKIRMLLGKSLFNGKAYAEAAACLSAIPLESSTGGSQMERLEAAVMAAEAFLKNDDVHAAEAFVSRAAALSTKCGDIQLKHACALLQVKMLQSRNKWGEAASRQQEGYKESEQARAASEDRDETPPRLLLLSLLCSILAPETPHQQLLQENILQDARMRKSRWAAVALGLSRGRLISAEEADMLLSTLAEEGQVISASVKQAILSKNFCTFCSLYSSLPLSRLAKVLHVNETEVEDLAVEMLTTGRLEGRIDGECGVLRLFDAGDSISGLGVGG</sequence>
<dbReference type="EMBL" id="JROU02002245">
    <property type="protein sequence ID" value="OEH73774.1"/>
    <property type="molecule type" value="Genomic_DNA"/>
</dbReference>
<dbReference type="InterPro" id="IPR036388">
    <property type="entry name" value="WH-like_DNA-bd_sf"/>
</dbReference>
<accession>A0A1D3CRE7</accession>
<evidence type="ECO:0000256" key="2">
    <source>
        <dbReference type="ARBA" id="ARBA00014881"/>
    </source>
</evidence>
<dbReference type="SUPFAM" id="SSF46785">
    <property type="entry name" value="Winged helix' DNA-binding domain"/>
    <property type="match status" value="1"/>
</dbReference>
<protein>
    <recommendedName>
        <fullName evidence="2">COP9 signalosome complex subunit 4</fullName>
    </recommendedName>
</protein>
<dbReference type="PROSITE" id="PS50250">
    <property type="entry name" value="PCI"/>
    <property type="match status" value="1"/>
</dbReference>
<comment type="similarity">
    <text evidence="1">Belongs to the CSN4 family.</text>
</comment>
<dbReference type="Pfam" id="PF01399">
    <property type="entry name" value="PCI"/>
    <property type="match status" value="1"/>
</dbReference>
<comment type="caution">
    <text evidence="6">The sequence shown here is derived from an EMBL/GenBank/DDBJ whole genome shotgun (WGS) entry which is preliminary data.</text>
</comment>
<evidence type="ECO:0000256" key="4">
    <source>
        <dbReference type="SAM" id="MobiDB-lite"/>
    </source>
</evidence>
<evidence type="ECO:0000313" key="6">
    <source>
        <dbReference type="EMBL" id="OEH73774.1"/>
    </source>
</evidence>
<feature type="compositionally biased region" description="Basic and acidic residues" evidence="4">
    <location>
        <begin position="241"/>
        <end position="258"/>
    </location>
</feature>
<keyword evidence="3" id="KW-0736">Signalosome</keyword>
<dbReference type="AlphaFoldDB" id="A0A1D3CRE7"/>
<dbReference type="InterPro" id="IPR036390">
    <property type="entry name" value="WH_DNA-bd_sf"/>
</dbReference>